<dbReference type="GeneID" id="80883930"/>
<evidence type="ECO:0000313" key="1">
    <source>
        <dbReference type="EMBL" id="KAJ8097115.1"/>
    </source>
</evidence>
<sequence>MSNHSERVVACIHALRDSIPMMFILVGGAAAYFRGHQRVTKDVDILIRDLTILDHRRKVDGFEVVGEKLPYRSIQIDLLFSVDNKISYEQVDRARRSHSRAPCSKDGLCPGSESEVLLSTRRRCHGN</sequence>
<dbReference type="AlphaFoldDB" id="A0AAD7QKU0"/>
<organism evidence="1 2">
    <name type="scientific">Lipomyces tetrasporus</name>
    <dbReference type="NCBI Taxonomy" id="54092"/>
    <lineage>
        <taxon>Eukaryota</taxon>
        <taxon>Fungi</taxon>
        <taxon>Dikarya</taxon>
        <taxon>Ascomycota</taxon>
        <taxon>Saccharomycotina</taxon>
        <taxon>Lipomycetes</taxon>
        <taxon>Lipomycetales</taxon>
        <taxon>Lipomycetaceae</taxon>
        <taxon>Lipomyces</taxon>
    </lineage>
</organism>
<evidence type="ECO:0000313" key="2">
    <source>
        <dbReference type="Proteomes" id="UP001217417"/>
    </source>
</evidence>
<comment type="caution">
    <text evidence="1">The sequence shown here is derived from an EMBL/GenBank/DDBJ whole genome shotgun (WGS) entry which is preliminary data.</text>
</comment>
<dbReference type="EMBL" id="JARPMG010000012">
    <property type="protein sequence ID" value="KAJ8097115.1"/>
    <property type="molecule type" value="Genomic_DNA"/>
</dbReference>
<proteinExistence type="predicted"/>
<name>A0AAD7QKU0_9ASCO</name>
<reference evidence="1" key="1">
    <citation type="submission" date="2023-03" db="EMBL/GenBank/DDBJ databases">
        <title>Near-Complete genome sequence of Lipomyces tetrasporous NRRL Y-64009, an oleaginous yeast capable of growing on lignocellulosic hydrolysates.</title>
        <authorList>
            <consortium name="Lawrence Berkeley National Laboratory"/>
            <person name="Jagtap S.S."/>
            <person name="Liu J.-J."/>
            <person name="Walukiewicz H.E."/>
            <person name="Pangilinan J."/>
            <person name="Lipzen A."/>
            <person name="Ahrendt S."/>
            <person name="Koriabine M."/>
            <person name="Cobaugh K."/>
            <person name="Salamov A."/>
            <person name="Yoshinaga Y."/>
            <person name="Ng V."/>
            <person name="Daum C."/>
            <person name="Grigoriev I.V."/>
            <person name="Slininger P.J."/>
            <person name="Dien B.S."/>
            <person name="Jin Y.-S."/>
            <person name="Rao C.V."/>
        </authorList>
    </citation>
    <scope>NUCLEOTIDE SEQUENCE</scope>
    <source>
        <strain evidence="1">NRRL Y-64009</strain>
    </source>
</reference>
<dbReference type="Proteomes" id="UP001217417">
    <property type="component" value="Unassembled WGS sequence"/>
</dbReference>
<gene>
    <name evidence="1" type="ORF">POJ06DRAFT_262550</name>
</gene>
<dbReference type="InterPro" id="IPR043519">
    <property type="entry name" value="NT_sf"/>
</dbReference>
<dbReference type="SUPFAM" id="SSF81301">
    <property type="entry name" value="Nucleotidyltransferase"/>
    <property type="match status" value="1"/>
</dbReference>
<dbReference type="RefSeq" id="XP_056040565.1">
    <property type="nucleotide sequence ID" value="XM_056188764.1"/>
</dbReference>
<keyword evidence="2" id="KW-1185">Reference proteome</keyword>
<protein>
    <submittedName>
        <fullName evidence="1">Uncharacterized protein</fullName>
    </submittedName>
</protein>
<accession>A0AAD7QKU0</accession>